<dbReference type="GO" id="GO:0006357">
    <property type="term" value="P:regulation of transcription by RNA polymerase II"/>
    <property type="evidence" value="ECO:0007669"/>
    <property type="project" value="TreeGrafter"/>
</dbReference>
<evidence type="ECO:0000259" key="2">
    <source>
        <dbReference type="Pfam" id="PF23566"/>
    </source>
</evidence>
<name>A0A9P4IJ63_9PEZI</name>
<dbReference type="Pfam" id="PF02541">
    <property type="entry name" value="Ppx-GppA"/>
    <property type="match status" value="1"/>
</dbReference>
<feature type="domain" description="RTG2 C-terminal" evidence="2">
    <location>
        <begin position="351"/>
        <end position="578"/>
    </location>
</feature>
<protein>
    <submittedName>
        <fullName evidence="3">Ppx-GppA-domain-containing protein</fullName>
    </submittedName>
</protein>
<accession>A0A9P4IJ63</accession>
<dbReference type="AlphaFoldDB" id="A0A9P4IJ63"/>
<evidence type="ECO:0000313" key="3">
    <source>
        <dbReference type="EMBL" id="KAF2102089.1"/>
    </source>
</evidence>
<dbReference type="PANTHER" id="PTHR30005:SF0">
    <property type="entry name" value="RETROGRADE REGULATION PROTEIN 2"/>
    <property type="match status" value="1"/>
</dbReference>
<dbReference type="InterPro" id="IPR057512">
    <property type="entry name" value="RTG2_C"/>
</dbReference>
<evidence type="ECO:0000259" key="1">
    <source>
        <dbReference type="Pfam" id="PF02541"/>
    </source>
</evidence>
<dbReference type="Pfam" id="PF23566">
    <property type="entry name" value="RTG2_C"/>
    <property type="match status" value="1"/>
</dbReference>
<sequence length="593" mass="64083">MASDESKYYHAIIDMGSNGIRFSITNLSPSTARSMPTVYLDRAGISLYDAQYSATDPHTRVAIPDVIINRVIASLVRFKRTCVDFGVPEKQVRFIATEATRTATNSAEFRAKIKEKTGWEVEMLPKEEEGRVGAMGVASSFPIVKGLVMDLGGGSTQLTWLMSRGDGKVDMPEGGSVSMPYGAAALTRRLAEANAKKTRKALHDEISTALQDAMKVLSLPKELQDSLKSENGLSLYLSGGGFRGWGFVLMSQHPISPYPIPIINGFQTTTKVFHNVSSVQLAVQAAASDDAEGSGIFRVSDRRASQVPAVGFLVSCLAKTLPAIDKVHFCQGGVREGAIFSTLSPEVRSQHPLVVASEVGAPRSAEKVLSLLDSLLAKTQKAPYRIPAVLTPQILRVVVNTLHTHAPMSKDLRAASALRCTTTGHLAAVHGVSHLERAVLALTLCERWGGRGSLSPADTEFYDQLVQLVALDDDLLAWWCLFIGRAAAFLGEAYPAGVVGDGNDLQAFSRWTTGGEVMSEINLSARASTSEAVEGVSPQSEVGESVLKALRKFSRCGKKKNWYGGRGFKVYMSVQVDEKRIDLEKIADEGEDF</sequence>
<dbReference type="InterPro" id="IPR003695">
    <property type="entry name" value="Ppx_GppA_N"/>
</dbReference>
<comment type="caution">
    <text evidence="3">The sequence shown here is derived from an EMBL/GenBank/DDBJ whole genome shotgun (WGS) entry which is preliminary data.</text>
</comment>
<dbReference type="Proteomes" id="UP000799772">
    <property type="component" value="Unassembled WGS sequence"/>
</dbReference>
<dbReference type="FunFam" id="3.30.420.40:FF:000191">
    <property type="entry name" value="Retrograde regulation protein 2"/>
    <property type="match status" value="1"/>
</dbReference>
<dbReference type="EMBL" id="ML978123">
    <property type="protein sequence ID" value="KAF2102089.1"/>
    <property type="molecule type" value="Genomic_DNA"/>
</dbReference>
<dbReference type="InterPro" id="IPR043129">
    <property type="entry name" value="ATPase_NBD"/>
</dbReference>
<dbReference type="SUPFAM" id="SSF53067">
    <property type="entry name" value="Actin-like ATPase domain"/>
    <property type="match status" value="2"/>
</dbReference>
<reference evidence="3" key="1">
    <citation type="journal article" date="2020" name="Stud. Mycol.">
        <title>101 Dothideomycetes genomes: a test case for predicting lifestyles and emergence of pathogens.</title>
        <authorList>
            <person name="Haridas S."/>
            <person name="Albert R."/>
            <person name="Binder M."/>
            <person name="Bloem J."/>
            <person name="Labutti K."/>
            <person name="Salamov A."/>
            <person name="Andreopoulos B."/>
            <person name="Baker S."/>
            <person name="Barry K."/>
            <person name="Bills G."/>
            <person name="Bluhm B."/>
            <person name="Cannon C."/>
            <person name="Castanera R."/>
            <person name="Culley D."/>
            <person name="Daum C."/>
            <person name="Ezra D."/>
            <person name="Gonzalez J."/>
            <person name="Henrissat B."/>
            <person name="Kuo A."/>
            <person name="Liang C."/>
            <person name="Lipzen A."/>
            <person name="Lutzoni F."/>
            <person name="Magnuson J."/>
            <person name="Mondo S."/>
            <person name="Nolan M."/>
            <person name="Ohm R."/>
            <person name="Pangilinan J."/>
            <person name="Park H.-J."/>
            <person name="Ramirez L."/>
            <person name="Alfaro M."/>
            <person name="Sun H."/>
            <person name="Tritt A."/>
            <person name="Yoshinaga Y."/>
            <person name="Zwiers L.-H."/>
            <person name="Turgeon B."/>
            <person name="Goodwin S."/>
            <person name="Spatafora J."/>
            <person name="Crous P."/>
            <person name="Grigoriev I."/>
        </authorList>
    </citation>
    <scope>NUCLEOTIDE SEQUENCE</scope>
    <source>
        <strain evidence="3">CBS 133067</strain>
    </source>
</reference>
<dbReference type="OrthoDB" id="2014654at2759"/>
<organism evidence="3 4">
    <name type="scientific">Rhizodiscina lignyota</name>
    <dbReference type="NCBI Taxonomy" id="1504668"/>
    <lineage>
        <taxon>Eukaryota</taxon>
        <taxon>Fungi</taxon>
        <taxon>Dikarya</taxon>
        <taxon>Ascomycota</taxon>
        <taxon>Pezizomycotina</taxon>
        <taxon>Dothideomycetes</taxon>
        <taxon>Pleosporomycetidae</taxon>
        <taxon>Aulographales</taxon>
        <taxon>Rhizodiscinaceae</taxon>
        <taxon>Rhizodiscina</taxon>
    </lineage>
</organism>
<dbReference type="Gene3D" id="3.30.420.40">
    <property type="match status" value="1"/>
</dbReference>
<dbReference type="InterPro" id="IPR050273">
    <property type="entry name" value="GppA/Ppx_hydrolase"/>
</dbReference>
<feature type="domain" description="Ppx/GppA phosphatase N-terminal" evidence="1">
    <location>
        <begin position="31"/>
        <end position="343"/>
    </location>
</feature>
<dbReference type="Gene3D" id="3.30.420.150">
    <property type="entry name" value="Exopolyphosphatase. Domain 2"/>
    <property type="match status" value="1"/>
</dbReference>
<dbReference type="PANTHER" id="PTHR30005">
    <property type="entry name" value="EXOPOLYPHOSPHATASE"/>
    <property type="match status" value="1"/>
</dbReference>
<proteinExistence type="predicted"/>
<gene>
    <name evidence="3" type="ORF">NA57DRAFT_64688</name>
</gene>
<keyword evidence="4" id="KW-1185">Reference proteome</keyword>
<evidence type="ECO:0000313" key="4">
    <source>
        <dbReference type="Proteomes" id="UP000799772"/>
    </source>
</evidence>